<protein>
    <recommendedName>
        <fullName evidence="5">DUF4536 domain-containing protein</fullName>
    </recommendedName>
</protein>
<keyword evidence="4" id="KW-1185">Reference proteome</keyword>
<evidence type="ECO:0000313" key="4">
    <source>
        <dbReference type="Proteomes" id="UP000242525"/>
    </source>
</evidence>
<evidence type="ECO:0008006" key="5">
    <source>
        <dbReference type="Google" id="ProtNLM"/>
    </source>
</evidence>
<keyword evidence="2" id="KW-0812">Transmembrane</keyword>
<sequence length="111" mass="11873">MGSNILDVFNPPSKSNPGNNPDNSTDKKSDKPCLQCLTVSSAVMIGAGTYLASGLVFRQKEGAPPNPNVTKNWKFAVKGFGSFVLGLGIYRGIAAARMYFDESAAKEKKLE</sequence>
<feature type="transmembrane region" description="Helical" evidence="2">
    <location>
        <begin position="77"/>
        <end position="100"/>
    </location>
</feature>
<dbReference type="InterPro" id="IPR053092">
    <property type="entry name" value="Mitochondrial_unc_protein"/>
</dbReference>
<gene>
    <name evidence="3" type="ORF">BN980_GECA19s00406g</name>
</gene>
<evidence type="ECO:0000256" key="1">
    <source>
        <dbReference type="SAM" id="MobiDB-lite"/>
    </source>
</evidence>
<proteinExistence type="predicted"/>
<evidence type="ECO:0000256" key="2">
    <source>
        <dbReference type="SAM" id="Phobius"/>
    </source>
</evidence>
<accession>A0A0J9XIJ0</accession>
<feature type="region of interest" description="Disordered" evidence="1">
    <location>
        <begin position="1"/>
        <end position="31"/>
    </location>
</feature>
<dbReference type="AlphaFoldDB" id="A0A0J9XIJ0"/>
<keyword evidence="2" id="KW-1133">Transmembrane helix</keyword>
<keyword evidence="2" id="KW-0472">Membrane</keyword>
<reference evidence="3" key="1">
    <citation type="submission" date="2014-03" db="EMBL/GenBank/DDBJ databases">
        <authorList>
            <person name="Casaregola S."/>
        </authorList>
    </citation>
    <scope>NUCLEOTIDE SEQUENCE [LARGE SCALE GENOMIC DNA]</scope>
    <source>
        <strain evidence="3">CLIB 918</strain>
    </source>
</reference>
<name>A0A0J9XIJ0_GEOCN</name>
<comment type="caution">
    <text evidence="3">The sequence shown here is derived from an EMBL/GenBank/DDBJ whole genome shotgun (WGS) entry which is preliminary data.</text>
</comment>
<feature type="compositionally biased region" description="Low complexity" evidence="1">
    <location>
        <begin position="10"/>
        <end position="23"/>
    </location>
</feature>
<evidence type="ECO:0000313" key="3">
    <source>
        <dbReference type="EMBL" id="CDO57144.1"/>
    </source>
</evidence>
<dbReference type="OrthoDB" id="4083608at2759"/>
<dbReference type="Proteomes" id="UP000242525">
    <property type="component" value="Unassembled WGS sequence"/>
</dbReference>
<dbReference type="EMBL" id="CCBN010000019">
    <property type="protein sequence ID" value="CDO57144.1"/>
    <property type="molecule type" value="Genomic_DNA"/>
</dbReference>
<feature type="transmembrane region" description="Helical" evidence="2">
    <location>
        <begin position="36"/>
        <end position="57"/>
    </location>
</feature>
<dbReference type="PANTHER" id="PTHR28048:SF1">
    <property type="entry name" value="ACR195WP"/>
    <property type="match status" value="1"/>
</dbReference>
<organism evidence="3 4">
    <name type="scientific">Geotrichum candidum</name>
    <name type="common">Oospora lactis</name>
    <name type="synonym">Dipodascus geotrichum</name>
    <dbReference type="NCBI Taxonomy" id="1173061"/>
    <lineage>
        <taxon>Eukaryota</taxon>
        <taxon>Fungi</taxon>
        <taxon>Dikarya</taxon>
        <taxon>Ascomycota</taxon>
        <taxon>Saccharomycotina</taxon>
        <taxon>Dipodascomycetes</taxon>
        <taxon>Dipodascales</taxon>
        <taxon>Dipodascaceae</taxon>
        <taxon>Geotrichum</taxon>
    </lineage>
</organism>
<dbReference type="PANTHER" id="PTHR28048">
    <property type="entry name" value="ACR195WP"/>
    <property type="match status" value="1"/>
</dbReference>